<sequence>MPSRRFVFNEDNAPSDVWIMEFASEPEVMETVHRRTAKGGRQARLKMIEEPEADKLLRQKFKSPPRRGEREGERRDSFDEKVSMQQEAIEMEKTRMNGSWDNGEKALAGAFSAPVFTANRGFMRGGRGGRGMRGMSSGGMKGGTGMMGAMGRGGERTCLLVSNMTRSPSHSSFIGASESSPFSVNESRSNRPRCCYY</sequence>
<keyword evidence="3" id="KW-1185">Reference proteome</keyword>
<proteinExistence type="predicted"/>
<feature type="region of interest" description="Disordered" evidence="1">
    <location>
        <begin position="169"/>
        <end position="197"/>
    </location>
</feature>
<feature type="compositionally biased region" description="Basic and acidic residues" evidence="1">
    <location>
        <begin position="66"/>
        <end position="82"/>
    </location>
</feature>
<dbReference type="Proteomes" id="UP001432027">
    <property type="component" value="Unassembled WGS sequence"/>
</dbReference>
<evidence type="ECO:0000256" key="1">
    <source>
        <dbReference type="SAM" id="MobiDB-lite"/>
    </source>
</evidence>
<evidence type="ECO:0000313" key="3">
    <source>
        <dbReference type="Proteomes" id="UP001432027"/>
    </source>
</evidence>
<comment type="caution">
    <text evidence="2">The sequence shown here is derived from an EMBL/GenBank/DDBJ whole genome shotgun (WGS) entry which is preliminary data.</text>
</comment>
<feature type="compositionally biased region" description="Polar residues" evidence="1">
    <location>
        <begin position="169"/>
        <end position="187"/>
    </location>
</feature>
<organism evidence="2 3">
    <name type="scientific">Pristionchus entomophagus</name>
    <dbReference type="NCBI Taxonomy" id="358040"/>
    <lineage>
        <taxon>Eukaryota</taxon>
        <taxon>Metazoa</taxon>
        <taxon>Ecdysozoa</taxon>
        <taxon>Nematoda</taxon>
        <taxon>Chromadorea</taxon>
        <taxon>Rhabditida</taxon>
        <taxon>Rhabditina</taxon>
        <taxon>Diplogasteromorpha</taxon>
        <taxon>Diplogasteroidea</taxon>
        <taxon>Neodiplogasteridae</taxon>
        <taxon>Pristionchus</taxon>
    </lineage>
</organism>
<dbReference type="AlphaFoldDB" id="A0AAV5U208"/>
<feature type="compositionally biased region" description="Basic residues" evidence="1">
    <location>
        <begin position="34"/>
        <end position="44"/>
    </location>
</feature>
<evidence type="ECO:0000313" key="2">
    <source>
        <dbReference type="EMBL" id="GMT00460.1"/>
    </source>
</evidence>
<accession>A0AAV5U208</accession>
<reference evidence="2" key="1">
    <citation type="submission" date="2023-10" db="EMBL/GenBank/DDBJ databases">
        <title>Genome assembly of Pristionchus species.</title>
        <authorList>
            <person name="Yoshida K."/>
            <person name="Sommer R.J."/>
        </authorList>
    </citation>
    <scope>NUCLEOTIDE SEQUENCE</scope>
    <source>
        <strain evidence="2">RS0144</strain>
    </source>
</reference>
<name>A0AAV5U208_9BILA</name>
<feature type="compositionally biased region" description="Basic and acidic residues" evidence="1">
    <location>
        <begin position="46"/>
        <end position="57"/>
    </location>
</feature>
<gene>
    <name evidence="2" type="ORF">PENTCL1PPCAC_22634</name>
</gene>
<dbReference type="EMBL" id="BTSX01000005">
    <property type="protein sequence ID" value="GMT00460.1"/>
    <property type="molecule type" value="Genomic_DNA"/>
</dbReference>
<protein>
    <submittedName>
        <fullName evidence="2">Uncharacterized protein</fullName>
    </submittedName>
</protein>
<feature type="region of interest" description="Disordered" evidence="1">
    <location>
        <begin position="34"/>
        <end position="82"/>
    </location>
</feature>